<evidence type="ECO:0000313" key="3">
    <source>
        <dbReference type="Proteomes" id="UP000566663"/>
    </source>
</evidence>
<proteinExistence type="predicted"/>
<protein>
    <submittedName>
        <fullName evidence="2">Uncharacterized protein</fullName>
    </submittedName>
</protein>
<accession>A0A7W8MHC4</accession>
<organism evidence="2 3">
    <name type="scientific">Brevundimonas basaltis</name>
    <dbReference type="NCBI Taxonomy" id="472166"/>
    <lineage>
        <taxon>Bacteria</taxon>
        <taxon>Pseudomonadati</taxon>
        <taxon>Pseudomonadota</taxon>
        <taxon>Alphaproteobacteria</taxon>
        <taxon>Caulobacterales</taxon>
        <taxon>Caulobacteraceae</taxon>
        <taxon>Brevundimonas</taxon>
    </lineage>
</organism>
<dbReference type="AlphaFoldDB" id="A0A7W8MHC4"/>
<gene>
    <name evidence="2" type="ORF">HNQ67_001370</name>
</gene>
<reference evidence="2 3" key="1">
    <citation type="submission" date="2020-08" db="EMBL/GenBank/DDBJ databases">
        <title>Genomic Encyclopedia of Type Strains, Phase IV (KMG-IV): sequencing the most valuable type-strain genomes for metagenomic binning, comparative biology and taxonomic classification.</title>
        <authorList>
            <person name="Goeker M."/>
        </authorList>
    </citation>
    <scope>NUCLEOTIDE SEQUENCE [LARGE SCALE GENOMIC DNA]</scope>
    <source>
        <strain evidence="2 3">DSM 25335</strain>
    </source>
</reference>
<keyword evidence="1" id="KW-0812">Transmembrane</keyword>
<evidence type="ECO:0000256" key="1">
    <source>
        <dbReference type="SAM" id="Phobius"/>
    </source>
</evidence>
<keyword evidence="3" id="KW-1185">Reference proteome</keyword>
<dbReference type="RefSeq" id="WP_183253653.1">
    <property type="nucleotide sequence ID" value="NZ_BAAAFF010000005.1"/>
</dbReference>
<keyword evidence="1" id="KW-1133">Transmembrane helix</keyword>
<keyword evidence="1" id="KW-0472">Membrane</keyword>
<comment type="caution">
    <text evidence="2">The sequence shown here is derived from an EMBL/GenBank/DDBJ whole genome shotgun (WGS) entry which is preliminary data.</text>
</comment>
<name>A0A7W8MHC4_9CAUL</name>
<dbReference type="EMBL" id="JACHFZ010000002">
    <property type="protein sequence ID" value="MBB5291856.1"/>
    <property type="molecule type" value="Genomic_DNA"/>
</dbReference>
<evidence type="ECO:0000313" key="2">
    <source>
        <dbReference type="EMBL" id="MBB5291856.1"/>
    </source>
</evidence>
<feature type="transmembrane region" description="Helical" evidence="1">
    <location>
        <begin position="202"/>
        <end position="223"/>
    </location>
</feature>
<sequence>MTVADRRNRRWIRKRDFEQFCELMAERWFNRLADSDERHAYFSSAYSFYVQCGGRMGGNDRRQFDVFYGSRPVDQIVEPAPSEVGLPVSHVRLLVESGASLSYHRTERGTVLCMLAPARSEGFTPKETMLVLEHYRSPRSLQAPSVTAGHWRAMMSYFECTALDGDPQWTDHLRVWWLRFTRPLVIDGVAQTPEVLVGLRQIVVWSLTVGLSGAILFALQWLIGAPPTRH</sequence>
<dbReference type="Proteomes" id="UP000566663">
    <property type="component" value="Unassembled WGS sequence"/>
</dbReference>